<gene>
    <name evidence="1" type="ORF">PLXY2_LOCUS10113</name>
</gene>
<dbReference type="SUPFAM" id="SSF57567">
    <property type="entry name" value="Serine protease inhibitors"/>
    <property type="match status" value="1"/>
</dbReference>
<sequence>MSEPTCAQPTPASRGLICDFSACYCDAPTVRHEGTDQCVRLEDCVKHVSYAVGCATVMSEPTCAQPTPASRGLICDFSACYCDAPTVRHEGTDKCVRLEDCDKVE</sequence>
<evidence type="ECO:0000313" key="1">
    <source>
        <dbReference type="EMBL" id="CAG9130958.1"/>
    </source>
</evidence>
<evidence type="ECO:0000313" key="2">
    <source>
        <dbReference type="Proteomes" id="UP000653454"/>
    </source>
</evidence>
<name>A0A8S4FTZ0_PLUXY</name>
<dbReference type="Gene3D" id="2.10.25.10">
    <property type="entry name" value="Laminin"/>
    <property type="match status" value="2"/>
</dbReference>
<protein>
    <submittedName>
        <fullName evidence="1">(diamondback moth) hypothetical protein</fullName>
    </submittedName>
</protein>
<dbReference type="Proteomes" id="UP000653454">
    <property type="component" value="Unassembled WGS sequence"/>
</dbReference>
<accession>A0A8S4FTZ0</accession>
<keyword evidence="2" id="KW-1185">Reference proteome</keyword>
<proteinExistence type="predicted"/>
<dbReference type="AlphaFoldDB" id="A0A8S4FTZ0"/>
<reference evidence="1" key="1">
    <citation type="submission" date="2020-11" db="EMBL/GenBank/DDBJ databases">
        <authorList>
            <person name="Whiteford S."/>
        </authorList>
    </citation>
    <scope>NUCLEOTIDE SEQUENCE</scope>
</reference>
<organism evidence="1 2">
    <name type="scientific">Plutella xylostella</name>
    <name type="common">Diamondback moth</name>
    <name type="synonym">Plutella maculipennis</name>
    <dbReference type="NCBI Taxonomy" id="51655"/>
    <lineage>
        <taxon>Eukaryota</taxon>
        <taxon>Metazoa</taxon>
        <taxon>Ecdysozoa</taxon>
        <taxon>Arthropoda</taxon>
        <taxon>Hexapoda</taxon>
        <taxon>Insecta</taxon>
        <taxon>Pterygota</taxon>
        <taxon>Neoptera</taxon>
        <taxon>Endopterygota</taxon>
        <taxon>Lepidoptera</taxon>
        <taxon>Glossata</taxon>
        <taxon>Ditrysia</taxon>
        <taxon>Yponomeutoidea</taxon>
        <taxon>Plutellidae</taxon>
        <taxon>Plutella</taxon>
    </lineage>
</organism>
<comment type="caution">
    <text evidence="1">The sequence shown here is derived from an EMBL/GenBank/DDBJ whole genome shotgun (WGS) entry which is preliminary data.</text>
</comment>
<dbReference type="InterPro" id="IPR036084">
    <property type="entry name" value="Ser_inhib-like_sf"/>
</dbReference>
<dbReference type="EMBL" id="CAJHNJ030000043">
    <property type="protein sequence ID" value="CAG9130958.1"/>
    <property type="molecule type" value="Genomic_DNA"/>
</dbReference>